<name>A0A2I5AR72_9VIRU</name>
<keyword evidence="2" id="KW-1185">Reference proteome</keyword>
<reference evidence="1 2" key="1">
    <citation type="journal article" date="2018" name="Viruses">
        <title>Bacteriophage GC1, a Novel Tectivirus Infecting Gluconobacter Cerinus, an Acetic Acid Bacterium Associated with Wine-Making.</title>
        <authorList>
            <person name="Philippe C."/>
            <person name="Krupovic M."/>
            <person name="Jaomanjaka F."/>
            <person name="Claisse O."/>
            <person name="Petrel M."/>
            <person name="le Marrec C."/>
        </authorList>
    </citation>
    <scope>NUCLEOTIDE SEQUENCE [LARGE SCALE GENOMIC DNA]</scope>
</reference>
<sequence>MAIKQWFIGLKGKRLSLGAAQYGFAGDGALKIVRDGNTVNNVQRQIRTMGAYNTVPVLGQFVGVAQSSGSPKTQGLQRNPLTNDLLTRLYGQGGQS</sequence>
<protein>
    <submittedName>
        <fullName evidence="1">Uncharacterized protein</fullName>
    </submittedName>
</protein>
<dbReference type="EMBL" id="MG159787">
    <property type="protein sequence ID" value="ATS92587.1"/>
    <property type="molecule type" value="Genomic_DNA"/>
</dbReference>
<dbReference type="Proteomes" id="UP000241016">
    <property type="component" value="Segment"/>
</dbReference>
<proteinExistence type="predicted"/>
<evidence type="ECO:0000313" key="1">
    <source>
        <dbReference type="EMBL" id="ATS92587.1"/>
    </source>
</evidence>
<accession>A0A2I5AR72</accession>
<organism evidence="1 2">
    <name type="scientific">Gluconobacter phage GC1</name>
    <dbReference type="NCBI Taxonomy" id="2047788"/>
    <lineage>
        <taxon>Viruses</taxon>
        <taxon>Varidnaviria</taxon>
        <taxon>Bamfordvirae</taxon>
        <taxon>Preplasmiviricota</taxon>
        <taxon>Prepoliviricotina</taxon>
        <taxon>Tectiliviricetes</taxon>
        <taxon>Kalamavirales</taxon>
        <taxon>Tectiviridae</taxon>
        <taxon>Gammatectivirus</taxon>
        <taxon>Gammatectivirus GC1</taxon>
    </lineage>
</organism>
<gene>
    <name evidence="1" type="ORF">GC1_00019</name>
</gene>
<evidence type="ECO:0000313" key="2">
    <source>
        <dbReference type="Proteomes" id="UP000241016"/>
    </source>
</evidence>